<dbReference type="Proteomes" id="UP000283619">
    <property type="component" value="Unassembled WGS sequence"/>
</dbReference>
<protein>
    <submittedName>
        <fullName evidence="1">Cytotoxin</fullName>
    </submittedName>
</protein>
<dbReference type="Pfam" id="PF03318">
    <property type="entry name" value="ETX_MTX2"/>
    <property type="match status" value="1"/>
</dbReference>
<dbReference type="AlphaFoldDB" id="A0A423P9X4"/>
<accession>A0A423P9X4</accession>
<gene>
    <name evidence="1" type="ORF">BK673_06495</name>
</gene>
<dbReference type="Gene3D" id="2.170.15.10">
    <property type="entry name" value="Proaerolysin, chain A, domain 3"/>
    <property type="match status" value="1"/>
</dbReference>
<organism evidence="1 2">
    <name type="scientific">Pseudomonas fluorescens</name>
    <dbReference type="NCBI Taxonomy" id="294"/>
    <lineage>
        <taxon>Bacteria</taxon>
        <taxon>Pseudomonadati</taxon>
        <taxon>Pseudomonadota</taxon>
        <taxon>Gammaproteobacteria</taxon>
        <taxon>Pseudomonadales</taxon>
        <taxon>Pseudomonadaceae</taxon>
        <taxon>Pseudomonas</taxon>
    </lineage>
</organism>
<sequence>MNDIDTITNAWGRWKTAQYGTTCWFTESTQYARNKDTKNYMQYQTNVTPPKDLVYSSFVQKDGGSALLGKYDTVNDGGQVIEHVVSLQQGLTDTFTWSVTEQLKVGVTVKANAGIPLVGGAETSSTVEMTLSSTQGASESKASNYGASTKVPISPHTHGWGEVDLSFTELNTQWVGNVWLQGYVAIWFNNKVAINNNGDYHYLWFIPVQQVFSECIQHNIISTSGYIVQGGGVTAQASGTFHSSMGLSLKTVAHEQPYPGKSEAVKTYYGYVSTRPEVEFKSISAINESRDNVD</sequence>
<evidence type="ECO:0000313" key="2">
    <source>
        <dbReference type="Proteomes" id="UP000283619"/>
    </source>
</evidence>
<dbReference type="SUPFAM" id="SSF56973">
    <property type="entry name" value="Aerolisin/ETX pore-forming domain"/>
    <property type="match status" value="1"/>
</dbReference>
<dbReference type="RefSeq" id="WP_077572519.1">
    <property type="nucleotide sequence ID" value="NZ_JARZGB010000058.1"/>
</dbReference>
<dbReference type="EMBL" id="MOBZ01000004">
    <property type="protein sequence ID" value="ROO12188.1"/>
    <property type="molecule type" value="Genomic_DNA"/>
</dbReference>
<name>A0A423P9X4_PSEFL</name>
<comment type="caution">
    <text evidence="1">The sequence shown here is derived from an EMBL/GenBank/DDBJ whole genome shotgun (WGS) entry which is preliminary data.</text>
</comment>
<proteinExistence type="predicted"/>
<dbReference type="SMR" id="A0A423P9X4"/>
<dbReference type="InterPro" id="IPR004991">
    <property type="entry name" value="Aerolysin-like"/>
</dbReference>
<dbReference type="CDD" id="cd20237">
    <property type="entry name" value="PFM_LIN24-like"/>
    <property type="match status" value="1"/>
</dbReference>
<reference evidence="1 2" key="1">
    <citation type="submission" date="2016-10" db="EMBL/GenBank/DDBJ databases">
        <title>Comparative genome analysis of multiple Pseudomonas spp. focuses on biocontrol and plant growth promoting traits.</title>
        <authorList>
            <person name="Tao X.-Y."/>
            <person name="Taylor C.G."/>
        </authorList>
    </citation>
    <scope>NUCLEOTIDE SEQUENCE [LARGE SCALE GENOMIC DNA]</scope>
    <source>
        <strain evidence="1 2">36G2</strain>
    </source>
</reference>
<evidence type="ECO:0000313" key="1">
    <source>
        <dbReference type="EMBL" id="ROO12188.1"/>
    </source>
</evidence>